<name>A0AAW9NRS1_9BACL</name>
<dbReference type="Proteomes" id="UP001344888">
    <property type="component" value="Unassembled WGS sequence"/>
</dbReference>
<dbReference type="RefSeq" id="WP_326124980.1">
    <property type="nucleotide sequence ID" value="NZ_JARSFG010000028.1"/>
</dbReference>
<dbReference type="EMBL" id="JARSFG010000028">
    <property type="protein sequence ID" value="MEC1180427.1"/>
    <property type="molecule type" value="Genomic_DNA"/>
</dbReference>
<dbReference type="InterPro" id="IPR006343">
    <property type="entry name" value="DnaB/C_C"/>
</dbReference>
<proteinExistence type="inferred from homology"/>
<comment type="similarity">
    <text evidence="1">Belongs to the DnaB/DnaD family.</text>
</comment>
<comment type="caution">
    <text evidence="4">The sequence shown here is derived from an EMBL/GenBank/DDBJ whole genome shotgun (WGS) entry which is preliminary data.</text>
</comment>
<evidence type="ECO:0000259" key="2">
    <source>
        <dbReference type="Pfam" id="PF07261"/>
    </source>
</evidence>
<dbReference type="Gene3D" id="1.10.10.630">
    <property type="entry name" value="DnaD domain-like"/>
    <property type="match status" value="2"/>
</dbReference>
<evidence type="ECO:0000313" key="4">
    <source>
        <dbReference type="EMBL" id="MEC1180427.1"/>
    </source>
</evidence>
<feature type="domain" description="Replicative helicase loading/DNA remodeling protein DnaB N-terminal winged helix" evidence="3">
    <location>
        <begin position="24"/>
        <end position="253"/>
    </location>
</feature>
<sequence length="898" mass="102715">MTFMNQLHPYDICEVQCPHEFNGINQKMLQLCYQPIIGVDAVALYLKLSVEASNKHTAFHHHYLLDSLDFAIKRLFQARITLEAIGLLQTYCKVENDTSHYIYRLKQPLDSISFFDDPILSVSLMRKIDKKAFEHLRDTLAPKVQKLHDYTEVTRGFNDVFLNVTEKELQHIEELYVEQQLDLLTNGYDFDYSTFDFKLFFDGISQAMIPHKLFTIDLKQTIAKVAFLYKFSPLDMQRIVLQALNGEQTLSAAMIEKEARDYYQLSSHSQNEYKLLKRYDIASKAQKPAEQDNRSTHSQYLDKTSPIEVYEDIHGVIPTDTTVRVFNDFLKRGISYGVINTLIEYIAMSDGKLDYNSNLMNSIIDTWVRRGAKTAEDAMRIAKDEHGKRNGKVMPTIQKTAPAPAAGGIPDATRDYELSTPYEFLKILTKGKEPFKNQLKTAESLMTVYEIAQGVTNVIVEHVWKLSNGKLPEKFVESVAAEMQLQNIQTAEQAKQFLAQRGTKPYKIGQEALGEFAASSQALVYDRTTPYEFLKQLYGGKEPVRFIVELAEDLVLTQKMPMGVVNYLMEYAMRETNGKLTQNYVQAIAGNWMAHSLKSAADALHLVEQEQKGAVKYKITMDTPLAFKAKQQDLTNWLPRYDETTPYEFLKALKNGEEPLPYVIEMAENYVESGLTVGVVNAMFEYVITKAGRINKKYLEALAANLQMQNIVLAKDALQYLQQQNQTATITSENLTQYYPAHYVFGVADEKYEKQTPYDFIKELNNGQKPFQYTVKAAENLITRYGMVPAVVNFLLEYVLEKTDGALPEKYINSVADSWRRQQIQTVEQAQSYVKGAEQKALASKGKKVEIVPEWFNKPKEEPVKEESTEVVDIDAEYNKLLQQFRNYDGKVKSDGTD</sequence>
<evidence type="ECO:0000313" key="5">
    <source>
        <dbReference type="Proteomes" id="UP001344888"/>
    </source>
</evidence>
<feature type="domain" description="DnaB/C C-terminal" evidence="2">
    <location>
        <begin position="542"/>
        <end position="603"/>
    </location>
</feature>
<feature type="domain" description="DnaB/C C-terminal" evidence="2">
    <location>
        <begin position="308"/>
        <end position="379"/>
    </location>
</feature>
<feature type="domain" description="DnaB/C C-terminal" evidence="2">
    <location>
        <begin position="771"/>
        <end position="833"/>
    </location>
</feature>
<evidence type="ECO:0000259" key="3">
    <source>
        <dbReference type="Pfam" id="PF25888"/>
    </source>
</evidence>
<protein>
    <submittedName>
        <fullName evidence="4">DnaD domain protein</fullName>
    </submittedName>
</protein>
<dbReference type="InterPro" id="IPR058660">
    <property type="entry name" value="WHD_DnaB"/>
</dbReference>
<accession>A0AAW9NRS1</accession>
<evidence type="ECO:0000256" key="1">
    <source>
        <dbReference type="ARBA" id="ARBA00093462"/>
    </source>
</evidence>
<dbReference type="Pfam" id="PF07261">
    <property type="entry name" value="DnaB_2"/>
    <property type="match status" value="3"/>
</dbReference>
<dbReference type="AlphaFoldDB" id="A0AAW9NRS1"/>
<organism evidence="4 5">
    <name type="scientific">Metasolibacillus meyeri</name>
    <dbReference type="NCBI Taxonomy" id="1071052"/>
    <lineage>
        <taxon>Bacteria</taxon>
        <taxon>Bacillati</taxon>
        <taxon>Bacillota</taxon>
        <taxon>Bacilli</taxon>
        <taxon>Bacillales</taxon>
        <taxon>Caryophanaceae</taxon>
        <taxon>Metasolibacillus</taxon>
    </lineage>
</organism>
<dbReference type="Pfam" id="PF25888">
    <property type="entry name" value="WHD_DnaB"/>
    <property type="match status" value="1"/>
</dbReference>
<keyword evidence="5" id="KW-1185">Reference proteome</keyword>
<reference evidence="4 5" key="1">
    <citation type="submission" date="2023-03" db="EMBL/GenBank/DDBJ databases">
        <title>Bacillus Genome Sequencing.</title>
        <authorList>
            <person name="Dunlap C."/>
        </authorList>
    </citation>
    <scope>NUCLEOTIDE SEQUENCE [LARGE SCALE GENOMIC DNA]</scope>
    <source>
        <strain evidence="4 5">B-59205</strain>
    </source>
</reference>
<gene>
    <name evidence="4" type="ORF">P9B03_18175</name>
</gene>
<dbReference type="InterPro" id="IPR034829">
    <property type="entry name" value="DnaD-like_sf"/>
</dbReference>